<gene>
    <name evidence="4" type="ORF">BN973_03805</name>
</gene>
<reference evidence="4" key="1">
    <citation type="journal article" date="2014" name="Genome Announc.">
        <title>Draft Genome Sequence of Mycobacterium triplex DSM 44626.</title>
        <authorList>
            <person name="Sassi M."/>
            <person name="Croce O."/>
            <person name="Robert C."/>
            <person name="Raoult D."/>
            <person name="Drancourt M."/>
        </authorList>
    </citation>
    <scope>NUCLEOTIDE SEQUENCE [LARGE SCALE GENOMIC DNA]</scope>
    <source>
        <strain evidence="4">DSM 44626</strain>
    </source>
</reference>
<dbReference type="InterPro" id="IPR036331">
    <property type="entry name" value="Chagasin-like_sf"/>
</dbReference>
<dbReference type="EMBL" id="HG964446">
    <property type="protein sequence ID" value="CDO89429.1"/>
    <property type="molecule type" value="Genomic_DNA"/>
</dbReference>
<keyword evidence="2" id="KW-0789">Thiol protease inhibitor</keyword>
<protein>
    <submittedName>
        <fullName evidence="4">Putative secreted protein</fullName>
    </submittedName>
</protein>
<sequence length="150" mass="16334">MEGMTFVKIRLSVTVAIIVSSMLVGCHFESRNPPTSQALVVPMDQVLKQNNITQNVTLSVGNTLKVQLGANYSTPFRWQVDAKIADGSIIEQTSHQYVQPSTDALGAPGTEVWMFTALKPGTTTISTYYSSFVGKNTTPVCQYTAIVTVR</sequence>
<dbReference type="AlphaFoldDB" id="A0A024K0S9"/>
<proteinExistence type="predicted"/>
<evidence type="ECO:0000256" key="1">
    <source>
        <dbReference type="ARBA" id="ARBA00022690"/>
    </source>
</evidence>
<evidence type="ECO:0000313" key="4">
    <source>
        <dbReference type="EMBL" id="CDO89429.1"/>
    </source>
</evidence>
<dbReference type="InterPro" id="IPR052781">
    <property type="entry name" value="Cys_protease_inhibitor_I42"/>
</dbReference>
<dbReference type="Gene3D" id="2.60.40.2020">
    <property type="match status" value="1"/>
</dbReference>
<dbReference type="STRING" id="47839.BN973_03805"/>
<dbReference type="PANTHER" id="PTHR36530:SF1">
    <property type="entry name" value="AMOEBIASIN-1"/>
    <property type="match status" value="1"/>
</dbReference>
<evidence type="ECO:0000256" key="2">
    <source>
        <dbReference type="ARBA" id="ARBA00022704"/>
    </source>
</evidence>
<dbReference type="HOGENOM" id="CLU_1914794_0_0_11"/>
<dbReference type="InterPro" id="IPR018990">
    <property type="entry name" value="Prot_inh_I42_chagasin"/>
</dbReference>
<dbReference type="GO" id="GO:0004869">
    <property type="term" value="F:cysteine-type endopeptidase inhibitor activity"/>
    <property type="evidence" value="ECO:0007669"/>
    <property type="project" value="UniProtKB-KW"/>
</dbReference>
<feature type="domain" description="Proteinase inhibitor I42 chagasin" evidence="3">
    <location>
        <begin position="57"/>
        <end position="143"/>
    </location>
</feature>
<dbReference type="Pfam" id="PF09394">
    <property type="entry name" value="Inhibitor_I42"/>
    <property type="match status" value="1"/>
</dbReference>
<name>A0A024K0S9_9MYCO</name>
<dbReference type="Proteomes" id="UP000028880">
    <property type="component" value="Unassembled WGS sequence"/>
</dbReference>
<evidence type="ECO:0000259" key="3">
    <source>
        <dbReference type="Pfam" id="PF09394"/>
    </source>
</evidence>
<dbReference type="SUPFAM" id="SSF141066">
    <property type="entry name" value="ICP-like"/>
    <property type="match status" value="1"/>
</dbReference>
<dbReference type="PANTHER" id="PTHR36530">
    <property type="entry name" value="INHIBITOR OF CYSTEINE PEPTIDASE"/>
    <property type="match status" value="1"/>
</dbReference>
<reference evidence="4" key="2">
    <citation type="submission" date="2014-04" db="EMBL/GenBank/DDBJ databases">
        <authorList>
            <person name="Xu Y.W."/>
            <person name="Yang Q."/>
        </authorList>
    </citation>
    <scope>NUCLEOTIDE SEQUENCE</scope>
    <source>
        <strain evidence="4">DSM 44626</strain>
    </source>
</reference>
<accession>A0A024K0S9</accession>
<keyword evidence="1" id="KW-0646">Protease inhibitor</keyword>
<dbReference type="eggNOG" id="ENOG5030I1K">
    <property type="taxonomic scope" value="Bacteria"/>
</dbReference>
<organism evidence="4">
    <name type="scientific">Mycobacterium triplex</name>
    <dbReference type="NCBI Taxonomy" id="47839"/>
    <lineage>
        <taxon>Bacteria</taxon>
        <taxon>Bacillati</taxon>
        <taxon>Actinomycetota</taxon>
        <taxon>Actinomycetes</taxon>
        <taxon>Mycobacteriales</taxon>
        <taxon>Mycobacteriaceae</taxon>
        <taxon>Mycobacterium</taxon>
        <taxon>Mycobacterium simiae complex</taxon>
    </lineage>
</organism>